<protein>
    <submittedName>
        <fullName evidence="1">Uncharacterized protein</fullName>
    </submittedName>
</protein>
<gene>
    <name evidence="1" type="ORF">HAX54_020574</name>
</gene>
<name>A0ABS8S313_DATST</name>
<organism evidence="1 2">
    <name type="scientific">Datura stramonium</name>
    <name type="common">Jimsonweed</name>
    <name type="synonym">Common thornapple</name>
    <dbReference type="NCBI Taxonomy" id="4076"/>
    <lineage>
        <taxon>Eukaryota</taxon>
        <taxon>Viridiplantae</taxon>
        <taxon>Streptophyta</taxon>
        <taxon>Embryophyta</taxon>
        <taxon>Tracheophyta</taxon>
        <taxon>Spermatophyta</taxon>
        <taxon>Magnoliopsida</taxon>
        <taxon>eudicotyledons</taxon>
        <taxon>Gunneridae</taxon>
        <taxon>Pentapetalae</taxon>
        <taxon>asterids</taxon>
        <taxon>lamiids</taxon>
        <taxon>Solanales</taxon>
        <taxon>Solanaceae</taxon>
        <taxon>Solanoideae</taxon>
        <taxon>Datureae</taxon>
        <taxon>Datura</taxon>
    </lineage>
</organism>
<keyword evidence="2" id="KW-1185">Reference proteome</keyword>
<comment type="caution">
    <text evidence="1">The sequence shown here is derived from an EMBL/GenBank/DDBJ whole genome shotgun (WGS) entry which is preliminary data.</text>
</comment>
<dbReference type="EMBL" id="JACEIK010000248">
    <property type="protein sequence ID" value="MCD7453332.1"/>
    <property type="molecule type" value="Genomic_DNA"/>
</dbReference>
<evidence type="ECO:0000313" key="2">
    <source>
        <dbReference type="Proteomes" id="UP000823775"/>
    </source>
</evidence>
<sequence length="105" mass="12126">MCKTGVTQVLIREISVKRQGVQKVGRKRRFLYLTSKMSVPTRETQVCRSPKPEYVGEFGKMEGDLRVMYEMSVVTTCERRSIVGSELRCTDELRVPTYKMSVPMQ</sequence>
<proteinExistence type="predicted"/>
<reference evidence="1 2" key="1">
    <citation type="journal article" date="2021" name="BMC Genomics">
        <title>Datura genome reveals duplications of psychoactive alkaloid biosynthetic genes and high mutation rate following tissue culture.</title>
        <authorList>
            <person name="Rajewski A."/>
            <person name="Carter-House D."/>
            <person name="Stajich J."/>
            <person name="Litt A."/>
        </authorList>
    </citation>
    <scope>NUCLEOTIDE SEQUENCE [LARGE SCALE GENOMIC DNA]</scope>
    <source>
        <strain evidence="1">AR-01</strain>
    </source>
</reference>
<evidence type="ECO:0000313" key="1">
    <source>
        <dbReference type="EMBL" id="MCD7453332.1"/>
    </source>
</evidence>
<feature type="non-terminal residue" evidence="1">
    <location>
        <position position="105"/>
    </location>
</feature>
<accession>A0ABS8S313</accession>
<dbReference type="Proteomes" id="UP000823775">
    <property type="component" value="Unassembled WGS sequence"/>
</dbReference>